<dbReference type="PANTHER" id="PTHR11560">
    <property type="entry name" value="39S RIBOSOMAL PROTEIN L10, MITOCHONDRIAL"/>
    <property type="match status" value="1"/>
</dbReference>
<evidence type="ECO:0000256" key="6">
    <source>
        <dbReference type="HAMAP-Rule" id="MF_00362"/>
    </source>
</evidence>
<dbReference type="NCBIfam" id="NF000955">
    <property type="entry name" value="PRK00099.1-1"/>
    <property type="match status" value="1"/>
</dbReference>
<dbReference type="Gene3D" id="3.30.70.1730">
    <property type="match status" value="1"/>
</dbReference>
<reference evidence="7" key="1">
    <citation type="journal article" date="2012" name="Vet. Microbiol.">
        <title>Comparative genomic analyses of the Taylorellae.</title>
        <authorList>
            <person name="Hauser H."/>
            <person name="Richter D.C."/>
            <person name="van Tonder A."/>
            <person name="Clark L."/>
            <person name="Preston A."/>
        </authorList>
    </citation>
    <scope>NUCLEOTIDE SEQUENCE</scope>
    <source>
        <strain evidence="7">14/45</strain>
    </source>
</reference>
<dbReference type="InterPro" id="IPR022973">
    <property type="entry name" value="Ribosomal_uL10_bac"/>
</dbReference>
<dbReference type="Gene3D" id="6.10.250.290">
    <property type="match status" value="1"/>
</dbReference>
<dbReference type="InterPro" id="IPR043141">
    <property type="entry name" value="Ribosomal_uL10-like_sf"/>
</dbReference>
<evidence type="ECO:0000256" key="2">
    <source>
        <dbReference type="ARBA" id="ARBA00008889"/>
    </source>
</evidence>
<comment type="function">
    <text evidence="1 6">Forms part of the ribosomal stalk, playing a central role in the interaction of the ribosome with GTP-bound translation factors.</text>
</comment>
<proteinExistence type="inferred from homology"/>
<dbReference type="InterPro" id="IPR001790">
    <property type="entry name" value="Ribosomal_uL10"/>
</dbReference>
<name>I7ILA8_9BURK</name>
<dbReference type="KEGG" id="tat:KUM_1166"/>
<protein>
    <recommendedName>
        <fullName evidence="5 6">Large ribosomal subunit protein uL10</fullName>
    </recommendedName>
</protein>
<dbReference type="InterPro" id="IPR002363">
    <property type="entry name" value="Ribosomal_uL10_CS_bac"/>
</dbReference>
<organism evidence="7">
    <name type="scientific">Taylorella asinigenitalis 14/45</name>
    <dbReference type="NCBI Taxonomy" id="1091495"/>
    <lineage>
        <taxon>Bacteria</taxon>
        <taxon>Pseudomonadati</taxon>
        <taxon>Pseudomonadota</taxon>
        <taxon>Betaproteobacteria</taxon>
        <taxon>Burkholderiales</taxon>
        <taxon>Alcaligenaceae</taxon>
        <taxon>Taylorella</taxon>
    </lineage>
</organism>
<evidence type="ECO:0000256" key="1">
    <source>
        <dbReference type="ARBA" id="ARBA00002633"/>
    </source>
</evidence>
<dbReference type="InterPro" id="IPR047865">
    <property type="entry name" value="Ribosomal_uL10_bac_type"/>
</dbReference>
<evidence type="ECO:0000256" key="5">
    <source>
        <dbReference type="ARBA" id="ARBA00035202"/>
    </source>
</evidence>
<dbReference type="GO" id="GO:0015934">
    <property type="term" value="C:large ribosomal subunit"/>
    <property type="evidence" value="ECO:0007669"/>
    <property type="project" value="InterPro"/>
</dbReference>
<keyword evidence="6" id="KW-0699">rRNA-binding</keyword>
<dbReference type="GO" id="GO:0003735">
    <property type="term" value="F:structural constituent of ribosome"/>
    <property type="evidence" value="ECO:0007669"/>
    <property type="project" value="InterPro"/>
</dbReference>
<dbReference type="EMBL" id="HE681424">
    <property type="protein sequence ID" value="CCG19949.1"/>
    <property type="molecule type" value="Genomic_DNA"/>
</dbReference>
<keyword evidence="3 6" id="KW-0689">Ribosomal protein</keyword>
<comment type="subunit">
    <text evidence="6">Part of the ribosomal stalk of the 50S ribosomal subunit. The N-terminus interacts with L11 and the large rRNA to form the base of the stalk. The C-terminus forms an elongated spine to which L12 dimers bind in a sequential fashion forming a multimeric L10(L12)X complex.</text>
</comment>
<dbReference type="HOGENOM" id="CLU_092227_0_0_4"/>
<evidence type="ECO:0000313" key="7">
    <source>
        <dbReference type="EMBL" id="CCG19949.1"/>
    </source>
</evidence>
<dbReference type="Pfam" id="PF00466">
    <property type="entry name" value="Ribosomal_L10"/>
    <property type="match status" value="1"/>
</dbReference>
<dbReference type="HAMAP" id="MF_00362">
    <property type="entry name" value="Ribosomal_uL10"/>
    <property type="match status" value="1"/>
</dbReference>
<evidence type="ECO:0000256" key="3">
    <source>
        <dbReference type="ARBA" id="ARBA00022980"/>
    </source>
</evidence>
<dbReference type="CDD" id="cd05797">
    <property type="entry name" value="Ribosomal_L10"/>
    <property type="match status" value="1"/>
</dbReference>
<gene>
    <name evidence="6 7" type="primary">rplJ</name>
    <name evidence="7" type="ORF">KUM_1166</name>
</gene>
<dbReference type="PROSITE" id="PS01109">
    <property type="entry name" value="RIBOSOMAL_L10"/>
    <property type="match status" value="1"/>
</dbReference>
<dbReference type="GO" id="GO:0006412">
    <property type="term" value="P:translation"/>
    <property type="evidence" value="ECO:0007669"/>
    <property type="project" value="UniProtKB-UniRule"/>
</dbReference>
<comment type="similarity">
    <text evidence="2 6">Belongs to the universal ribosomal protein uL10 family.</text>
</comment>
<dbReference type="AlphaFoldDB" id="I7ILA8"/>
<keyword evidence="4 6" id="KW-0687">Ribonucleoprotein</keyword>
<dbReference type="GO" id="GO:0070180">
    <property type="term" value="F:large ribosomal subunit rRNA binding"/>
    <property type="evidence" value="ECO:0007669"/>
    <property type="project" value="UniProtKB-UniRule"/>
</dbReference>
<dbReference type="SUPFAM" id="SSF160369">
    <property type="entry name" value="Ribosomal protein L10-like"/>
    <property type="match status" value="1"/>
</dbReference>
<sequence>MEEFIYELYQEVRRIIGSMKGKPRVFFRWSVQTVSLNRNEKQVVIDEISAQLSEAQSIVVAEYRGIDVASVTVLRKKARESGVYLRVLKNTLVTRAIKDTNFQQIEDKLVGPLIYAISKDPVAAAKVLSSFAKENDKIVLKAGALPGSVLDSNGIKQLATMPSREELLSKLMGTMQAPIAKFVRTLNEVPTKFVRGLAAVRDQKEAA</sequence>
<accession>I7ILA8</accession>
<keyword evidence="6" id="KW-0694">RNA-binding</keyword>
<evidence type="ECO:0000256" key="4">
    <source>
        <dbReference type="ARBA" id="ARBA00023274"/>
    </source>
</evidence>